<dbReference type="Proteomes" id="UP000283509">
    <property type="component" value="Unassembled WGS sequence"/>
</dbReference>
<keyword evidence="2" id="KW-0479">Metal-binding</keyword>
<evidence type="ECO:0000256" key="7">
    <source>
        <dbReference type="PROSITE-ProRule" id="PRU00042"/>
    </source>
</evidence>
<dbReference type="InterPro" id="IPR013087">
    <property type="entry name" value="Znf_C2H2_type"/>
</dbReference>
<organism evidence="9 10">
    <name type="scientific">Penaeus vannamei</name>
    <name type="common">Whiteleg shrimp</name>
    <name type="synonym">Litopenaeus vannamei</name>
    <dbReference type="NCBI Taxonomy" id="6689"/>
    <lineage>
        <taxon>Eukaryota</taxon>
        <taxon>Metazoa</taxon>
        <taxon>Ecdysozoa</taxon>
        <taxon>Arthropoda</taxon>
        <taxon>Crustacea</taxon>
        <taxon>Multicrustacea</taxon>
        <taxon>Malacostraca</taxon>
        <taxon>Eumalacostraca</taxon>
        <taxon>Eucarida</taxon>
        <taxon>Decapoda</taxon>
        <taxon>Dendrobranchiata</taxon>
        <taxon>Penaeoidea</taxon>
        <taxon>Penaeidae</taxon>
        <taxon>Penaeus</taxon>
    </lineage>
</organism>
<keyword evidence="3" id="KW-0677">Repeat</keyword>
<name>A0A423U760_PENVA</name>
<dbReference type="Gene3D" id="3.30.160.60">
    <property type="entry name" value="Classic Zinc Finger"/>
    <property type="match status" value="2"/>
</dbReference>
<gene>
    <name evidence="9" type="ORF">C7M84_022316</name>
</gene>
<evidence type="ECO:0000256" key="1">
    <source>
        <dbReference type="ARBA" id="ARBA00004123"/>
    </source>
</evidence>
<evidence type="ECO:0000256" key="4">
    <source>
        <dbReference type="ARBA" id="ARBA00022771"/>
    </source>
</evidence>
<protein>
    <submittedName>
        <fullName evidence="9">Zinc finger and SCAN domain-containing protein 5B</fullName>
    </submittedName>
</protein>
<dbReference type="Pfam" id="PF00096">
    <property type="entry name" value="zf-C2H2"/>
    <property type="match status" value="1"/>
</dbReference>
<dbReference type="InterPro" id="IPR050688">
    <property type="entry name" value="Zinc_finger/UBP_domain"/>
</dbReference>
<evidence type="ECO:0000313" key="9">
    <source>
        <dbReference type="EMBL" id="ROT84501.1"/>
    </source>
</evidence>
<dbReference type="SMART" id="SM00355">
    <property type="entry name" value="ZnF_C2H2"/>
    <property type="match status" value="2"/>
</dbReference>
<reference evidence="9 10" key="1">
    <citation type="submission" date="2018-04" db="EMBL/GenBank/DDBJ databases">
        <authorList>
            <person name="Zhang X."/>
            <person name="Yuan J."/>
            <person name="Li F."/>
            <person name="Xiang J."/>
        </authorList>
    </citation>
    <scope>NUCLEOTIDE SEQUENCE [LARGE SCALE GENOMIC DNA]</scope>
    <source>
        <tissue evidence="9">Muscle</tissue>
    </source>
</reference>
<evidence type="ECO:0000256" key="6">
    <source>
        <dbReference type="ARBA" id="ARBA00023242"/>
    </source>
</evidence>
<dbReference type="PROSITE" id="PS50157">
    <property type="entry name" value="ZINC_FINGER_C2H2_2"/>
    <property type="match status" value="1"/>
</dbReference>
<keyword evidence="10" id="KW-1185">Reference proteome</keyword>
<accession>A0A423U760</accession>
<dbReference type="GO" id="GO:0045944">
    <property type="term" value="P:positive regulation of transcription by RNA polymerase II"/>
    <property type="evidence" value="ECO:0007669"/>
    <property type="project" value="TreeGrafter"/>
</dbReference>
<dbReference type="OrthoDB" id="6330646at2759"/>
<evidence type="ECO:0000256" key="3">
    <source>
        <dbReference type="ARBA" id="ARBA00022737"/>
    </source>
</evidence>
<proteinExistence type="predicted"/>
<dbReference type="PANTHER" id="PTHR24403">
    <property type="entry name" value="ZINC FINGER PROTEIN"/>
    <property type="match status" value="1"/>
</dbReference>
<keyword evidence="4 7" id="KW-0863">Zinc-finger</keyword>
<reference evidence="9 10" key="2">
    <citation type="submission" date="2019-01" db="EMBL/GenBank/DDBJ databases">
        <title>The decoding of complex shrimp genome reveals the adaptation for benthos swimmer, frequently molting mechanism and breeding impact on genome.</title>
        <authorList>
            <person name="Sun Y."/>
            <person name="Gao Y."/>
            <person name="Yu Y."/>
        </authorList>
    </citation>
    <scope>NUCLEOTIDE SEQUENCE [LARGE SCALE GENOMIC DNA]</scope>
    <source>
        <tissue evidence="9">Muscle</tissue>
    </source>
</reference>
<dbReference type="EMBL" id="QCYY01000533">
    <property type="protein sequence ID" value="ROT84501.1"/>
    <property type="molecule type" value="Genomic_DNA"/>
</dbReference>
<dbReference type="FunFam" id="3.30.160.60:FF:000145">
    <property type="entry name" value="Zinc finger protein 574"/>
    <property type="match status" value="1"/>
</dbReference>
<sequence>MADLAVPSGNMLFLVAAAEVGLGSMSERKGGQDTTKKRHRCPYCVYSTARKDHLKKHIRVHTGEKPFACAHCPYRSSQKYNLKSHEFTHKL</sequence>
<comment type="subcellular location">
    <subcellularLocation>
        <location evidence="1">Nucleus</location>
    </subcellularLocation>
</comment>
<dbReference type="Pfam" id="PF23611">
    <property type="entry name" value="zf-C2H2_16"/>
    <property type="match status" value="1"/>
</dbReference>
<dbReference type="AlphaFoldDB" id="A0A423U760"/>
<dbReference type="GO" id="GO:0008270">
    <property type="term" value="F:zinc ion binding"/>
    <property type="evidence" value="ECO:0007669"/>
    <property type="project" value="UniProtKB-KW"/>
</dbReference>
<keyword evidence="6" id="KW-0539">Nucleus</keyword>
<feature type="domain" description="C2H2-type" evidence="8">
    <location>
        <begin position="39"/>
        <end position="66"/>
    </location>
</feature>
<evidence type="ECO:0000313" key="10">
    <source>
        <dbReference type="Proteomes" id="UP000283509"/>
    </source>
</evidence>
<comment type="caution">
    <text evidence="9">The sequence shown here is derived from an EMBL/GenBank/DDBJ whole genome shotgun (WGS) entry which is preliminary data.</text>
</comment>
<dbReference type="InterPro" id="IPR036236">
    <property type="entry name" value="Znf_C2H2_sf"/>
</dbReference>
<evidence type="ECO:0000256" key="2">
    <source>
        <dbReference type="ARBA" id="ARBA00022723"/>
    </source>
</evidence>
<evidence type="ECO:0000259" key="8">
    <source>
        <dbReference type="PROSITE" id="PS50157"/>
    </source>
</evidence>
<dbReference type="FunFam" id="3.30.160.60:FF:000446">
    <property type="entry name" value="Zinc finger protein"/>
    <property type="match status" value="1"/>
</dbReference>
<keyword evidence="5" id="KW-0862">Zinc</keyword>
<evidence type="ECO:0000256" key="5">
    <source>
        <dbReference type="ARBA" id="ARBA00022833"/>
    </source>
</evidence>
<dbReference type="GO" id="GO:0005634">
    <property type="term" value="C:nucleus"/>
    <property type="evidence" value="ECO:0007669"/>
    <property type="project" value="UniProtKB-SubCell"/>
</dbReference>
<dbReference type="PANTHER" id="PTHR24403:SF67">
    <property type="entry name" value="FI01116P-RELATED"/>
    <property type="match status" value="1"/>
</dbReference>
<dbReference type="InterPro" id="IPR056438">
    <property type="entry name" value="Znf-C2H2_CTCF"/>
</dbReference>
<dbReference type="SUPFAM" id="SSF57667">
    <property type="entry name" value="beta-beta-alpha zinc fingers"/>
    <property type="match status" value="1"/>
</dbReference>